<organism evidence="1 2">
    <name type="scientific">Desulfonema magnum</name>
    <dbReference type="NCBI Taxonomy" id="45655"/>
    <lineage>
        <taxon>Bacteria</taxon>
        <taxon>Pseudomonadati</taxon>
        <taxon>Thermodesulfobacteriota</taxon>
        <taxon>Desulfobacteria</taxon>
        <taxon>Desulfobacterales</taxon>
        <taxon>Desulfococcaceae</taxon>
        <taxon>Desulfonema</taxon>
    </lineage>
</organism>
<dbReference type="KEGG" id="dmm:dnm_015460"/>
<name>A0A975BHT5_9BACT</name>
<accession>A0A975BHT5</accession>
<evidence type="ECO:0000313" key="2">
    <source>
        <dbReference type="Proteomes" id="UP000663722"/>
    </source>
</evidence>
<dbReference type="EMBL" id="CP061800">
    <property type="protein sequence ID" value="QTA85535.1"/>
    <property type="molecule type" value="Genomic_DNA"/>
</dbReference>
<dbReference type="Proteomes" id="UP000663722">
    <property type="component" value="Chromosome"/>
</dbReference>
<dbReference type="AlphaFoldDB" id="A0A975BHT5"/>
<keyword evidence="2" id="KW-1185">Reference proteome</keyword>
<protein>
    <submittedName>
        <fullName evidence="1">Uncharacterized protein</fullName>
    </submittedName>
</protein>
<evidence type="ECO:0000313" key="1">
    <source>
        <dbReference type="EMBL" id="QTA85535.1"/>
    </source>
</evidence>
<reference evidence="1" key="1">
    <citation type="journal article" date="2021" name="Microb. Physiol.">
        <title>Proteogenomic Insights into the Physiology of Marine, Sulfate-Reducing, Filamentous Desulfonema limicola and Desulfonema magnum.</title>
        <authorList>
            <person name="Schnaars V."/>
            <person name="Wohlbrand L."/>
            <person name="Scheve S."/>
            <person name="Hinrichs C."/>
            <person name="Reinhardt R."/>
            <person name="Rabus R."/>
        </authorList>
    </citation>
    <scope>NUCLEOTIDE SEQUENCE</scope>
    <source>
        <strain evidence="1">4be13</strain>
    </source>
</reference>
<gene>
    <name evidence="1" type="ORF">dnm_015460</name>
</gene>
<sequence length="54" mass="6211">MKKPSFSPPVMKIFPDKKPGFSKCIFTVKIRRGNNKRLFPIVYFSGEGRYDGSL</sequence>
<proteinExistence type="predicted"/>